<dbReference type="EMBL" id="JAGEPF010000037">
    <property type="protein sequence ID" value="MBO2464621.1"/>
    <property type="molecule type" value="Genomic_DNA"/>
</dbReference>
<feature type="transmembrane region" description="Helical" evidence="2">
    <location>
        <begin position="27"/>
        <end position="51"/>
    </location>
</feature>
<organism evidence="3 4">
    <name type="scientific">Actinomadura violacea</name>
    <dbReference type="NCBI Taxonomy" id="2819934"/>
    <lineage>
        <taxon>Bacteria</taxon>
        <taxon>Bacillati</taxon>
        <taxon>Actinomycetota</taxon>
        <taxon>Actinomycetes</taxon>
        <taxon>Streptosporangiales</taxon>
        <taxon>Thermomonosporaceae</taxon>
        <taxon>Actinomadura</taxon>
    </lineage>
</organism>
<keyword evidence="2" id="KW-0812">Transmembrane</keyword>
<comment type="caution">
    <text evidence="3">The sequence shown here is derived from an EMBL/GenBank/DDBJ whole genome shotgun (WGS) entry which is preliminary data.</text>
</comment>
<dbReference type="Proteomes" id="UP000680206">
    <property type="component" value="Unassembled WGS sequence"/>
</dbReference>
<feature type="transmembrane region" description="Helical" evidence="2">
    <location>
        <begin position="63"/>
        <end position="84"/>
    </location>
</feature>
<reference evidence="3 4" key="1">
    <citation type="submission" date="2021-03" db="EMBL/GenBank/DDBJ databases">
        <title>Actinomadura violae sp. nov., isolated from lichen in Thailand.</title>
        <authorList>
            <person name="Kanchanasin P."/>
            <person name="Saeng-In P."/>
            <person name="Phongsopitanun W."/>
            <person name="Yuki M."/>
            <person name="Kudo T."/>
            <person name="Ohkuma M."/>
            <person name="Tanasupawat S."/>
        </authorList>
    </citation>
    <scope>NUCLEOTIDE SEQUENCE [LARGE SCALE GENOMIC DNA]</scope>
    <source>
        <strain evidence="3 4">LCR2-06</strain>
    </source>
</reference>
<evidence type="ECO:0008006" key="5">
    <source>
        <dbReference type="Google" id="ProtNLM"/>
    </source>
</evidence>
<feature type="transmembrane region" description="Helical" evidence="2">
    <location>
        <begin position="91"/>
        <end position="108"/>
    </location>
</feature>
<feature type="region of interest" description="Disordered" evidence="1">
    <location>
        <begin position="142"/>
        <end position="162"/>
    </location>
</feature>
<evidence type="ECO:0000256" key="2">
    <source>
        <dbReference type="SAM" id="Phobius"/>
    </source>
</evidence>
<evidence type="ECO:0000256" key="1">
    <source>
        <dbReference type="SAM" id="MobiDB-lite"/>
    </source>
</evidence>
<gene>
    <name evidence="3" type="ORF">J4709_44335</name>
</gene>
<keyword evidence="4" id="KW-1185">Reference proteome</keyword>
<feature type="region of interest" description="Disordered" evidence="1">
    <location>
        <begin position="1"/>
        <end position="21"/>
    </location>
</feature>
<evidence type="ECO:0000313" key="3">
    <source>
        <dbReference type="EMBL" id="MBO2464621.1"/>
    </source>
</evidence>
<keyword evidence="2" id="KW-0472">Membrane</keyword>
<name>A0ABS3S6J5_9ACTN</name>
<sequence>MATAADEIRPAPPARPDAAPRTRPSAWVLRAVVSAHVVAISGQPVFAGVFLSGDYDGLRLHLAGANITTSIGYVQLIVAIAVWVRLRRPGPFLGTLALVAAETVQYFAGMDGALWLHLPLGVATIAALAVQFVGVWRRPLERRPETPRPAAAAPERQEDDDE</sequence>
<keyword evidence="2" id="KW-1133">Transmembrane helix</keyword>
<dbReference type="RefSeq" id="WP_208251287.1">
    <property type="nucleotide sequence ID" value="NZ_JAGEPF010000037.1"/>
</dbReference>
<feature type="transmembrane region" description="Helical" evidence="2">
    <location>
        <begin position="114"/>
        <end position="136"/>
    </location>
</feature>
<accession>A0ABS3S6J5</accession>
<proteinExistence type="predicted"/>
<evidence type="ECO:0000313" key="4">
    <source>
        <dbReference type="Proteomes" id="UP000680206"/>
    </source>
</evidence>
<protein>
    <recommendedName>
        <fullName evidence="5">Integral membrane protein</fullName>
    </recommendedName>
</protein>